<evidence type="ECO:0000313" key="1">
    <source>
        <dbReference type="EMBL" id="CAC5418033.1"/>
    </source>
</evidence>
<dbReference type="EMBL" id="CACVKT020008853">
    <property type="protein sequence ID" value="CAC5418033.1"/>
    <property type="molecule type" value="Genomic_DNA"/>
</dbReference>
<organism evidence="1 2">
    <name type="scientific">Mytilus coruscus</name>
    <name type="common">Sea mussel</name>
    <dbReference type="NCBI Taxonomy" id="42192"/>
    <lineage>
        <taxon>Eukaryota</taxon>
        <taxon>Metazoa</taxon>
        <taxon>Spiralia</taxon>
        <taxon>Lophotrochozoa</taxon>
        <taxon>Mollusca</taxon>
        <taxon>Bivalvia</taxon>
        <taxon>Autobranchia</taxon>
        <taxon>Pteriomorphia</taxon>
        <taxon>Mytilida</taxon>
        <taxon>Mytiloidea</taxon>
        <taxon>Mytilidae</taxon>
        <taxon>Mytilinae</taxon>
        <taxon>Mytilus</taxon>
    </lineage>
</organism>
<keyword evidence="2" id="KW-1185">Reference proteome</keyword>
<protein>
    <submittedName>
        <fullName evidence="1">Uncharacterized protein</fullName>
    </submittedName>
</protein>
<dbReference type="Proteomes" id="UP000507470">
    <property type="component" value="Unassembled WGS sequence"/>
</dbReference>
<sequence>MLLFCIYDEALQCLQCVDGTFDHISVHTLFRGFIQNKVKAIKSPECENATSGDKAAKITFGSCNNDPGKKKINKCGTLTGIVFLTQSGAKIEINGTMVARGCFAVDKNITEGCYTETNILNEQKTVFVEKFGVDIKQFDIQIGDINNGKFCISGSSTFSYMTVLLLLTLKLKLLGYFVE</sequence>
<dbReference type="AlphaFoldDB" id="A0A6J8EDJ8"/>
<gene>
    <name evidence="1" type="ORF">MCOR_50495</name>
</gene>
<proteinExistence type="predicted"/>
<accession>A0A6J8EDJ8</accession>
<dbReference type="OrthoDB" id="10296146at2759"/>
<reference evidence="1 2" key="1">
    <citation type="submission" date="2020-06" db="EMBL/GenBank/DDBJ databases">
        <authorList>
            <person name="Li R."/>
            <person name="Bekaert M."/>
        </authorList>
    </citation>
    <scope>NUCLEOTIDE SEQUENCE [LARGE SCALE GENOMIC DNA]</scope>
    <source>
        <strain evidence="2">wild</strain>
    </source>
</reference>
<name>A0A6J8EDJ8_MYTCO</name>
<evidence type="ECO:0000313" key="2">
    <source>
        <dbReference type="Proteomes" id="UP000507470"/>
    </source>
</evidence>